<sequence length="154" mass="17670">MTEDDSLANSDAPIDIAQGLVFIFLILTQEVVLPDIGQGHLLSAEFNDVGVRDDLLSKLQHGVLKEALCVNHYICFIQHKHTDFLHIQKLISITVLNITFTNNLVRLIHKFEFPILVNLPLRYRLLQLRLSLLQLLKQINSISRKIPYLTFLKC</sequence>
<evidence type="ECO:0000313" key="1">
    <source>
        <dbReference type="Ensembl" id="ENSPCEP00000024103.1"/>
    </source>
</evidence>
<dbReference type="Proteomes" id="UP000694393">
    <property type="component" value="Unplaced"/>
</dbReference>
<reference evidence="1" key="2">
    <citation type="submission" date="2025-09" db="UniProtKB">
        <authorList>
            <consortium name="Ensembl"/>
        </authorList>
    </citation>
    <scope>IDENTIFICATION</scope>
</reference>
<name>A0A8C8VPY6_9SAUR</name>
<evidence type="ECO:0000313" key="2">
    <source>
        <dbReference type="Proteomes" id="UP000694393"/>
    </source>
</evidence>
<keyword evidence="2" id="KW-1185">Reference proteome</keyword>
<organism evidence="1 2">
    <name type="scientific">Pelusios castaneus</name>
    <name type="common">West African mud turtle</name>
    <dbReference type="NCBI Taxonomy" id="367368"/>
    <lineage>
        <taxon>Eukaryota</taxon>
        <taxon>Metazoa</taxon>
        <taxon>Chordata</taxon>
        <taxon>Craniata</taxon>
        <taxon>Vertebrata</taxon>
        <taxon>Euteleostomi</taxon>
        <taxon>Archelosauria</taxon>
        <taxon>Testudinata</taxon>
        <taxon>Testudines</taxon>
        <taxon>Pleurodira</taxon>
        <taxon>Pelomedusidae</taxon>
        <taxon>Pelusios</taxon>
    </lineage>
</organism>
<protein>
    <submittedName>
        <fullName evidence="1">Uncharacterized protein</fullName>
    </submittedName>
</protein>
<accession>A0A8C8VPY6</accession>
<dbReference type="AlphaFoldDB" id="A0A8C8VPY6"/>
<dbReference type="Ensembl" id="ENSPCET00000024906.1">
    <property type="protein sequence ID" value="ENSPCEP00000024103.1"/>
    <property type="gene ID" value="ENSPCEG00000018231.1"/>
</dbReference>
<proteinExistence type="predicted"/>
<reference evidence="1" key="1">
    <citation type="submission" date="2025-08" db="UniProtKB">
        <authorList>
            <consortium name="Ensembl"/>
        </authorList>
    </citation>
    <scope>IDENTIFICATION</scope>
</reference>